<name>A0A841EFH9_9BACT</name>
<sequence length="252" mass="29577">MITDKAHNCRNDELTKSHIENFGVSIITIPATDYLPSFAYTIGLWQKHHHPEIICFGLRIETLHIVLNDVAELVKNAQIIKIAKAYHNIFANSKAEFLKVDNRNLSDYFGMAIDYYKSNDFPVLQLVWTDRNNKFPWETDFEEEFIHKQPLLDRNVDFKFREAKNLGIFTTRHYLELNKPILSVIHETNGDWQFLTGDEVVLEDMRLVALEEIVIKDRTLNEVFDLEYGQEATRTFIGGHWTRNMLEENDDE</sequence>
<comment type="caution">
    <text evidence="1">The sequence shown here is derived from an EMBL/GenBank/DDBJ whole genome shotgun (WGS) entry which is preliminary data.</text>
</comment>
<proteinExistence type="predicted"/>
<accession>A0A841EFH9</accession>
<dbReference type="InterPro" id="IPR025358">
    <property type="entry name" value="DUF4262"/>
</dbReference>
<keyword evidence="2" id="KW-1185">Reference proteome</keyword>
<dbReference type="RefSeq" id="WP_184132936.1">
    <property type="nucleotide sequence ID" value="NZ_JACHKT010000009.1"/>
</dbReference>
<gene>
    <name evidence="1" type="ORF">HNP25_001599</name>
</gene>
<dbReference type="Proteomes" id="UP000524404">
    <property type="component" value="Unassembled WGS sequence"/>
</dbReference>
<organism evidence="1 2">
    <name type="scientific">Arcicella rosea</name>
    <dbReference type="NCBI Taxonomy" id="502909"/>
    <lineage>
        <taxon>Bacteria</taxon>
        <taxon>Pseudomonadati</taxon>
        <taxon>Bacteroidota</taxon>
        <taxon>Cytophagia</taxon>
        <taxon>Cytophagales</taxon>
        <taxon>Flectobacillaceae</taxon>
        <taxon>Arcicella</taxon>
    </lineage>
</organism>
<protein>
    <recommendedName>
        <fullName evidence="3">DUF4262 domain-containing protein</fullName>
    </recommendedName>
</protein>
<reference evidence="1 2" key="1">
    <citation type="submission" date="2020-08" db="EMBL/GenBank/DDBJ databases">
        <title>Functional genomics of gut bacteria from endangered species of beetles.</title>
        <authorList>
            <person name="Carlos-Shanley C."/>
        </authorList>
    </citation>
    <scope>NUCLEOTIDE SEQUENCE [LARGE SCALE GENOMIC DNA]</scope>
    <source>
        <strain evidence="1 2">S00070</strain>
    </source>
</reference>
<dbReference type="EMBL" id="JACHKT010000009">
    <property type="protein sequence ID" value="MBB6002947.1"/>
    <property type="molecule type" value="Genomic_DNA"/>
</dbReference>
<evidence type="ECO:0000313" key="1">
    <source>
        <dbReference type="EMBL" id="MBB6002947.1"/>
    </source>
</evidence>
<evidence type="ECO:0000313" key="2">
    <source>
        <dbReference type="Proteomes" id="UP000524404"/>
    </source>
</evidence>
<evidence type="ECO:0008006" key="3">
    <source>
        <dbReference type="Google" id="ProtNLM"/>
    </source>
</evidence>
<dbReference type="Pfam" id="PF14081">
    <property type="entry name" value="DUF4262"/>
    <property type="match status" value="1"/>
</dbReference>
<dbReference type="AlphaFoldDB" id="A0A841EFH9"/>